<dbReference type="SMART" id="SM00530">
    <property type="entry name" value="HTH_XRE"/>
    <property type="match status" value="1"/>
</dbReference>
<dbReference type="InterPro" id="IPR010982">
    <property type="entry name" value="Lambda_DNA-bd_dom_sf"/>
</dbReference>
<dbReference type="Gene3D" id="1.10.260.40">
    <property type="entry name" value="lambda repressor-like DNA-binding domains"/>
    <property type="match status" value="1"/>
</dbReference>
<keyword evidence="3" id="KW-1185">Reference proteome</keyword>
<reference evidence="2 3" key="1">
    <citation type="submission" date="2021-01" db="EMBL/GenBank/DDBJ databases">
        <title>Genomic Encyclopedia of Type Strains, Phase IV (KMG-IV): sequencing the most valuable type-strain genomes for metagenomic binning, comparative biology and taxonomic classification.</title>
        <authorList>
            <person name="Goeker M."/>
        </authorList>
    </citation>
    <scope>NUCLEOTIDE SEQUENCE [LARGE SCALE GENOMIC DNA]</scope>
    <source>
        <strain evidence="2 3">DSM 25540</strain>
    </source>
</reference>
<proteinExistence type="predicted"/>
<dbReference type="EMBL" id="JAFBEC010000009">
    <property type="protein sequence ID" value="MBM7634044.1"/>
    <property type="molecule type" value="Genomic_DNA"/>
</dbReference>
<dbReference type="Proteomes" id="UP000741863">
    <property type="component" value="Unassembled WGS sequence"/>
</dbReference>
<accession>A0ABS2PF34</accession>
<dbReference type="PROSITE" id="PS50943">
    <property type="entry name" value="HTH_CROC1"/>
    <property type="match status" value="1"/>
</dbReference>
<organism evidence="2 3">
    <name type="scientific">Geomicrobium sediminis</name>
    <dbReference type="NCBI Taxonomy" id="1347788"/>
    <lineage>
        <taxon>Bacteria</taxon>
        <taxon>Bacillati</taxon>
        <taxon>Bacillota</taxon>
        <taxon>Bacilli</taxon>
        <taxon>Bacillales</taxon>
        <taxon>Geomicrobium</taxon>
    </lineage>
</organism>
<evidence type="ECO:0000313" key="3">
    <source>
        <dbReference type="Proteomes" id="UP000741863"/>
    </source>
</evidence>
<evidence type="ECO:0000259" key="1">
    <source>
        <dbReference type="PROSITE" id="PS50943"/>
    </source>
</evidence>
<name>A0ABS2PF34_9BACL</name>
<dbReference type="SUPFAM" id="SSF47413">
    <property type="entry name" value="lambda repressor-like DNA-binding domains"/>
    <property type="match status" value="1"/>
</dbReference>
<comment type="caution">
    <text evidence="2">The sequence shown here is derived from an EMBL/GenBank/DDBJ whole genome shotgun (WGS) entry which is preliminary data.</text>
</comment>
<dbReference type="Pfam" id="PF01381">
    <property type="entry name" value="HTH_3"/>
    <property type="match status" value="1"/>
</dbReference>
<gene>
    <name evidence="2" type="ORF">JOD17_003144</name>
</gene>
<dbReference type="InterPro" id="IPR001387">
    <property type="entry name" value="Cro/C1-type_HTH"/>
</dbReference>
<protein>
    <submittedName>
        <fullName evidence="2">Transcriptional regulator with XRE-family HTH domain</fullName>
    </submittedName>
</protein>
<dbReference type="RefSeq" id="WP_204698788.1">
    <property type="nucleotide sequence ID" value="NZ_JAFBEC010000009.1"/>
</dbReference>
<evidence type="ECO:0000313" key="2">
    <source>
        <dbReference type="EMBL" id="MBM7634044.1"/>
    </source>
</evidence>
<dbReference type="CDD" id="cd00093">
    <property type="entry name" value="HTH_XRE"/>
    <property type="match status" value="1"/>
</dbReference>
<sequence length="75" mass="8880">MIDRKRVGERLIELRDIDNRTLESAAMMIGIHENTLASYEHGKRLPSPDRMVLIADYYDQPVEELFFSYRKEHKA</sequence>
<feature type="domain" description="HTH cro/C1-type" evidence="1">
    <location>
        <begin position="11"/>
        <end position="65"/>
    </location>
</feature>